<dbReference type="EMBL" id="GFPF01001641">
    <property type="protein sequence ID" value="MAA12787.1"/>
    <property type="molecule type" value="Transcribed_RNA"/>
</dbReference>
<evidence type="ECO:0000313" key="1">
    <source>
        <dbReference type="EMBL" id="MAA12787.1"/>
    </source>
</evidence>
<sequence length="99" mass="11026">MFVITKFDGILSLYCSSYCYESLRLHVHVNDDKMKVANVSIGVVALGNPALPTHITWCVCNNYHVSMLCNTVVIVTTTKPCCQDCQQALCTTDQPKRVL</sequence>
<reference evidence="1" key="1">
    <citation type="journal article" date="2017" name="Parasit. Vectors">
        <title>Sialotranscriptomics of Rhipicephalus zambeziensis reveals intricate expression profiles of secretory proteins and suggests tight temporal transcriptional regulation during blood-feeding.</title>
        <authorList>
            <person name="de Castro M.H."/>
            <person name="de Klerk D."/>
            <person name="Pienaar R."/>
            <person name="Rees D.J.G."/>
            <person name="Mans B.J."/>
        </authorList>
    </citation>
    <scope>NUCLEOTIDE SEQUENCE</scope>
    <source>
        <tissue evidence="1">Salivary glands</tissue>
    </source>
</reference>
<name>A0A224Y5H3_9ACAR</name>
<accession>A0A224Y5H3</accession>
<dbReference type="AlphaFoldDB" id="A0A224Y5H3"/>
<proteinExistence type="predicted"/>
<protein>
    <submittedName>
        <fullName evidence="1">Uncharacterized protein</fullName>
    </submittedName>
</protein>
<organism evidence="1">
    <name type="scientific">Rhipicephalus zambeziensis</name>
    <dbReference type="NCBI Taxonomy" id="60191"/>
    <lineage>
        <taxon>Eukaryota</taxon>
        <taxon>Metazoa</taxon>
        <taxon>Ecdysozoa</taxon>
        <taxon>Arthropoda</taxon>
        <taxon>Chelicerata</taxon>
        <taxon>Arachnida</taxon>
        <taxon>Acari</taxon>
        <taxon>Parasitiformes</taxon>
        <taxon>Ixodida</taxon>
        <taxon>Ixodoidea</taxon>
        <taxon>Ixodidae</taxon>
        <taxon>Rhipicephalinae</taxon>
        <taxon>Rhipicephalus</taxon>
        <taxon>Rhipicephalus</taxon>
    </lineage>
</organism>